<dbReference type="EMBL" id="JACKWZ010000073">
    <property type="protein sequence ID" value="KAF9417345.1"/>
    <property type="molecule type" value="Genomic_DNA"/>
</dbReference>
<evidence type="ECO:0000256" key="7">
    <source>
        <dbReference type="ARBA" id="ARBA00023180"/>
    </source>
</evidence>
<evidence type="ECO:0000256" key="3">
    <source>
        <dbReference type="ARBA" id="ARBA00022692"/>
    </source>
</evidence>
<evidence type="ECO:0000256" key="9">
    <source>
        <dbReference type="SAM" id="SignalP"/>
    </source>
</evidence>
<evidence type="ECO:0000256" key="5">
    <source>
        <dbReference type="ARBA" id="ARBA00022989"/>
    </source>
</evidence>
<dbReference type="GO" id="GO:0098552">
    <property type="term" value="C:side of membrane"/>
    <property type="evidence" value="ECO:0007669"/>
    <property type="project" value="UniProtKB-KW"/>
</dbReference>
<keyword evidence="8" id="KW-0449">Lipoprotein</keyword>
<gene>
    <name evidence="10" type="ORF">HW555_005561</name>
</gene>
<feature type="signal peptide" evidence="9">
    <location>
        <begin position="1"/>
        <end position="22"/>
    </location>
</feature>
<comment type="caution">
    <text evidence="10">The sequence shown here is derived from an EMBL/GenBank/DDBJ whole genome shotgun (WGS) entry which is preliminary data.</text>
</comment>
<reference evidence="10" key="1">
    <citation type="submission" date="2020-08" db="EMBL/GenBank/DDBJ databases">
        <title>Spodoptera exigua strain:BAW_Kor-Di-RS1 Genome sequencing and assembly.</title>
        <authorList>
            <person name="Kim J."/>
            <person name="Nam H.Y."/>
            <person name="Kwon M."/>
            <person name="Choi J.H."/>
            <person name="Cho S.R."/>
            <person name="Kim G.-H."/>
        </authorList>
    </citation>
    <scope>NUCLEOTIDE SEQUENCE</scope>
    <source>
        <strain evidence="10">BAW_Kor-Di-RS1</strain>
        <tissue evidence="10">Whole-body</tissue>
    </source>
</reference>
<feature type="chain" id="PRO_5032974823" description="Protein sleepless" evidence="9">
    <location>
        <begin position="23"/>
        <end position="176"/>
    </location>
</feature>
<dbReference type="Pfam" id="PF17064">
    <property type="entry name" value="QVR"/>
    <property type="match status" value="1"/>
</dbReference>
<evidence type="ECO:0000256" key="1">
    <source>
        <dbReference type="ARBA" id="ARBA00004589"/>
    </source>
</evidence>
<dbReference type="Proteomes" id="UP000648187">
    <property type="component" value="Unassembled WGS sequence"/>
</dbReference>
<evidence type="ECO:0000256" key="6">
    <source>
        <dbReference type="ARBA" id="ARBA00023136"/>
    </source>
</evidence>
<keyword evidence="4 9" id="KW-0732">Signal</keyword>
<keyword evidence="2" id="KW-0336">GPI-anchor</keyword>
<evidence type="ECO:0008006" key="12">
    <source>
        <dbReference type="Google" id="ProtNLM"/>
    </source>
</evidence>
<keyword evidence="6" id="KW-0472">Membrane</keyword>
<dbReference type="InterPro" id="IPR031424">
    <property type="entry name" value="QVR-like"/>
</dbReference>
<protein>
    <recommendedName>
        <fullName evidence="12">Protein sleepless</fullName>
    </recommendedName>
</protein>
<evidence type="ECO:0000313" key="11">
    <source>
        <dbReference type="Proteomes" id="UP000648187"/>
    </source>
</evidence>
<keyword evidence="5" id="KW-1133">Transmembrane helix</keyword>
<evidence type="ECO:0000256" key="4">
    <source>
        <dbReference type="ARBA" id="ARBA00022729"/>
    </source>
</evidence>
<proteinExistence type="predicted"/>
<evidence type="ECO:0000313" key="10">
    <source>
        <dbReference type="EMBL" id="KAF9417345.1"/>
    </source>
</evidence>
<evidence type="ECO:0000256" key="2">
    <source>
        <dbReference type="ARBA" id="ARBA00022622"/>
    </source>
</evidence>
<dbReference type="AlphaFoldDB" id="A0A835GJM8"/>
<evidence type="ECO:0000256" key="8">
    <source>
        <dbReference type="ARBA" id="ARBA00023288"/>
    </source>
</evidence>
<dbReference type="PANTHER" id="PTHR33562">
    <property type="entry name" value="ATILLA, ISOFORM B-RELATED-RELATED"/>
    <property type="match status" value="1"/>
</dbReference>
<accession>A0A835GJM8</accession>
<dbReference type="GO" id="GO:0030431">
    <property type="term" value="P:sleep"/>
    <property type="evidence" value="ECO:0007669"/>
    <property type="project" value="InterPro"/>
</dbReference>
<dbReference type="PANTHER" id="PTHR33562:SF29">
    <property type="entry name" value="PROTEIN SLEEPLESS"/>
    <property type="match status" value="1"/>
</dbReference>
<organism evidence="10 11">
    <name type="scientific">Spodoptera exigua</name>
    <name type="common">Beet armyworm</name>
    <name type="synonym">Noctua fulgens</name>
    <dbReference type="NCBI Taxonomy" id="7107"/>
    <lineage>
        <taxon>Eukaryota</taxon>
        <taxon>Metazoa</taxon>
        <taxon>Ecdysozoa</taxon>
        <taxon>Arthropoda</taxon>
        <taxon>Hexapoda</taxon>
        <taxon>Insecta</taxon>
        <taxon>Pterygota</taxon>
        <taxon>Neoptera</taxon>
        <taxon>Endopterygota</taxon>
        <taxon>Lepidoptera</taxon>
        <taxon>Glossata</taxon>
        <taxon>Ditrysia</taxon>
        <taxon>Noctuoidea</taxon>
        <taxon>Noctuidae</taxon>
        <taxon>Amphipyrinae</taxon>
        <taxon>Spodoptera</taxon>
    </lineage>
</organism>
<name>A0A835GJM8_SPOEX</name>
<keyword evidence="11" id="KW-1185">Reference proteome</keyword>
<comment type="subcellular location">
    <subcellularLocation>
        <location evidence="1">Membrane</location>
        <topology evidence="1">Lipid-anchor</topology>
        <topology evidence="1">GPI-anchor</topology>
    </subcellularLocation>
</comment>
<sequence>MEYCMLAVVYTVLSLITTGVSSLQCYHCLINPPPGQYYNTTKRLCVHFDHSDKFIVECPYSTMCMKQEFHLDIQNGVRINGVLRDCAPQKHEYQDYKNGRWSPKMEILEPYKEGCINEDDKGQRSTPTRYCYCRNNLCNTSPSSSHEGYTDIMGVIVVFNLMKYINSLRVFSRTKY</sequence>
<dbReference type="GO" id="GO:0032222">
    <property type="term" value="P:regulation of synaptic transmission, cholinergic"/>
    <property type="evidence" value="ECO:0007669"/>
    <property type="project" value="InterPro"/>
</dbReference>
<keyword evidence="3" id="KW-0812">Transmembrane</keyword>
<keyword evidence="7" id="KW-0325">Glycoprotein</keyword>
<dbReference type="InterPro" id="IPR050975">
    <property type="entry name" value="Sleep_regulator"/>
</dbReference>